<sequence length="157" mass="17369">MSVPTRGRLPPTEMSPSRCWMPASQIMREAGQSHRVIRVLVMQGGAIIPYAFSDQPLCDVRQENILTNMPLILVTMLNSSDQGIQLLLRTVISLRPALYRLIRTALSGVRETKALRGTTGSGILEPVRRVRDMLKAGRVFGNPACVEAGSRRSVSIW</sequence>
<dbReference type="RefSeq" id="WP_173576734.1">
    <property type="nucleotide sequence ID" value="NZ_WOSW01000008.1"/>
</dbReference>
<gene>
    <name evidence="1" type="ORF">GOB84_06485</name>
</gene>
<dbReference type="Proteomes" id="UP000615326">
    <property type="component" value="Unassembled WGS sequence"/>
</dbReference>
<keyword evidence="2" id="KW-1185">Reference proteome</keyword>
<reference evidence="1 2" key="1">
    <citation type="journal article" date="2020" name="Int. J. Syst. Evol. Microbiol.">
        <title>Novel acetic acid bacteria from cider fermentations: Acetobacter conturbans sp. nov. and Acetobacter fallax sp. nov.</title>
        <authorList>
            <person name="Sombolestani A.S."/>
            <person name="Cleenwerck I."/>
            <person name="Cnockaert M."/>
            <person name="Borremans W."/>
            <person name="Wieme A.D."/>
            <person name="De Vuyst L."/>
            <person name="Vandamme P."/>
        </authorList>
    </citation>
    <scope>NUCLEOTIDE SEQUENCE [LARGE SCALE GENOMIC DNA]</scope>
    <source>
        <strain evidence="1 2">LMG 1637</strain>
    </source>
</reference>
<organism evidence="1 2">
    <name type="scientific">Acetobacter fallax</name>
    <dbReference type="NCBI Taxonomy" id="1737473"/>
    <lineage>
        <taxon>Bacteria</taxon>
        <taxon>Pseudomonadati</taxon>
        <taxon>Pseudomonadota</taxon>
        <taxon>Alphaproteobacteria</taxon>
        <taxon>Acetobacterales</taxon>
        <taxon>Acetobacteraceae</taxon>
        <taxon>Acetobacter</taxon>
    </lineage>
</organism>
<protein>
    <submittedName>
        <fullName evidence="1">Uncharacterized protein</fullName>
    </submittedName>
</protein>
<evidence type="ECO:0000313" key="1">
    <source>
        <dbReference type="EMBL" id="NHO32212.1"/>
    </source>
</evidence>
<accession>A0ABX0K741</accession>
<name>A0ABX0K741_9PROT</name>
<proteinExistence type="predicted"/>
<dbReference type="EMBL" id="WOSW01000008">
    <property type="protein sequence ID" value="NHO32212.1"/>
    <property type="molecule type" value="Genomic_DNA"/>
</dbReference>
<comment type="caution">
    <text evidence="1">The sequence shown here is derived from an EMBL/GenBank/DDBJ whole genome shotgun (WGS) entry which is preliminary data.</text>
</comment>
<evidence type="ECO:0000313" key="2">
    <source>
        <dbReference type="Proteomes" id="UP000615326"/>
    </source>
</evidence>